<dbReference type="Proteomes" id="UP000659388">
    <property type="component" value="Unassembled WGS sequence"/>
</dbReference>
<evidence type="ECO:0000256" key="1">
    <source>
        <dbReference type="SAM" id="MobiDB-lite"/>
    </source>
</evidence>
<organism evidence="2 3">
    <name type="scientific">Fulvivirga sediminis</name>
    <dbReference type="NCBI Taxonomy" id="2803949"/>
    <lineage>
        <taxon>Bacteria</taxon>
        <taxon>Pseudomonadati</taxon>
        <taxon>Bacteroidota</taxon>
        <taxon>Cytophagia</taxon>
        <taxon>Cytophagales</taxon>
        <taxon>Fulvivirgaceae</taxon>
        <taxon>Fulvivirga</taxon>
    </lineage>
</organism>
<sequence length="1304" mass="150941">MTTVLYCEQCDAQQPNDWKSGDLCVQCGGAVREEVRCAWCAHTTPNGKFCKHCGNEVQSDANFGPARILKSLGVDQLELTKKLNELSEPKLEQYRNQFNQHYAHIEMARQDLRRLESIVVIQGQEKFNILEKELLPQIPFSDDYIEKCKSYAKLDAPESDLEFLQRSKLFNSNINQELAKIAYLRIAPFPQEKNLSAATLDILNTILNEKAPFRQENVLFFSHINSFLPKLNWNIVAEKDELQTKNGKDLIEQIHDLVEPMLKIGYLKAYASLAFYHLLYGLGKTNHAKYDRFQTLAQESLDHHDDSLKLSAALLFNNVDIIVNIAKNDTPVGAYALRWLLTNEPNRLPDIAEGGKITKTQFSVLEEQVKFLKADYLKQLEHWEDLKRAQAQKSQDKINNIGNLYHNNSKYEEIRRENEEKMAELNQRKPQPPSFPEAFEKLCPKIIALITDATDYRAADFKDENGRTFYSRVLDFIGEFGSVSQQDIDAVVKHSKTYKQYDGIEALIKHDCPESLNYNEAINFWFARPEALKTYEEGAVFLQQAYLIFKAGNFPEAAALNRLLFFIKIHLRKINSKDGVTRGVVLNIFNALSEARHHVSYVFAQFFIEAIFNTQNFLAADWFTFITFSQGYLSGHYFIDSKEEPRAFTLTETFINDFFEGSWELFVSKYSQVISFKNTMGSEANHSQLIDRWIEPVANDFAALLLENPEFSNTLLEAHKEAKLLKNDGILQIQTEEGIFPFIEALGNKTYWDSGDVILYYHRHNDLNFKQPEACLNNFQNWLIRDNFLNYYGPVFDKYARHFFTFSVNSNEVPVGMIRAWLHLSAATATDEKRSRFFNDQFKCLVPYSGSDEMVTVMREGEDFQLTGQYVIDYIFNDFNELLTYVETNFYKGLNPDTNKFVLHALKDLGANLGNVLIEEDDKNKLMICLLNTGLYKENDDHEREFWTDPLLNVMLQVASIMEDKKSALIYIWQIADVHFNITDRVYEFVKEEIACILKADQAYGIKLLYAYLDDYYFGKHGAPWVNDIMEECVEDIARGFVDNPELMLLEVDNLLRYINKKAYDNDQDRIQREYKKHILNVLKHMQVEEIPDQFLTMLKFKMRNKELDFFFLTDLESWMSDNNISYQEDEEPESERTSSEEEAHTVNLEVPDEIDYDPDEISMDLMELSTFMSTFSATPENMTKLINHLPYYKKDRSNNPMPLSILMMKQAEIKPFLENDISSAINLYQKLLEIIIDPLCAPDGPFSAYGQFAAMQMQQLLEGSMFAMQYITSLEAMSGAGAYTPAHQQMIENTIETLKTQGK</sequence>
<name>A0A937FCB7_9BACT</name>
<comment type="caution">
    <text evidence="2">The sequence shown here is derived from an EMBL/GenBank/DDBJ whole genome shotgun (WGS) entry which is preliminary data.</text>
</comment>
<feature type="compositionally biased region" description="Basic and acidic residues" evidence="1">
    <location>
        <begin position="1135"/>
        <end position="1145"/>
    </location>
</feature>
<accession>A0A937FCB7</accession>
<dbReference type="EMBL" id="JAESIY010000009">
    <property type="protein sequence ID" value="MBL3657928.1"/>
    <property type="molecule type" value="Genomic_DNA"/>
</dbReference>
<protein>
    <submittedName>
        <fullName evidence="2">Zinc ribbon domain-containing protein</fullName>
    </submittedName>
</protein>
<dbReference type="RefSeq" id="WP_202245710.1">
    <property type="nucleotide sequence ID" value="NZ_JAESIY010000009.1"/>
</dbReference>
<reference evidence="2" key="1">
    <citation type="submission" date="2021-01" db="EMBL/GenBank/DDBJ databases">
        <title>Fulvivirga kasyanovii gen. nov., sp nov., a novel member of the phylum Bacteroidetes isolated from seawater in a mussel farm.</title>
        <authorList>
            <person name="Zhao L.-H."/>
            <person name="Wang Z.-J."/>
        </authorList>
    </citation>
    <scope>NUCLEOTIDE SEQUENCE</scope>
    <source>
        <strain evidence="2">2943</strain>
    </source>
</reference>
<evidence type="ECO:0000313" key="3">
    <source>
        <dbReference type="Proteomes" id="UP000659388"/>
    </source>
</evidence>
<evidence type="ECO:0000313" key="2">
    <source>
        <dbReference type="EMBL" id="MBL3657928.1"/>
    </source>
</evidence>
<keyword evidence="3" id="KW-1185">Reference proteome</keyword>
<feature type="region of interest" description="Disordered" evidence="1">
    <location>
        <begin position="1126"/>
        <end position="1145"/>
    </location>
</feature>
<proteinExistence type="predicted"/>
<gene>
    <name evidence="2" type="ORF">JL102_17385</name>
</gene>